<feature type="region of interest" description="Disordered" evidence="1">
    <location>
        <begin position="1"/>
        <end position="23"/>
    </location>
</feature>
<evidence type="ECO:0000313" key="3">
    <source>
        <dbReference type="Proteomes" id="UP001153269"/>
    </source>
</evidence>
<feature type="compositionally biased region" description="Basic residues" evidence="1">
    <location>
        <begin position="9"/>
        <end position="23"/>
    </location>
</feature>
<proteinExistence type="predicted"/>
<dbReference type="EMBL" id="CADEAL010001890">
    <property type="protein sequence ID" value="CAB1436427.1"/>
    <property type="molecule type" value="Genomic_DNA"/>
</dbReference>
<gene>
    <name evidence="2" type="ORF">PLEPLA_LOCUS24460</name>
</gene>
<evidence type="ECO:0000256" key="1">
    <source>
        <dbReference type="SAM" id="MobiDB-lite"/>
    </source>
</evidence>
<feature type="compositionally biased region" description="Basic and acidic residues" evidence="1">
    <location>
        <begin position="67"/>
        <end position="85"/>
    </location>
</feature>
<evidence type="ECO:0000313" key="2">
    <source>
        <dbReference type="EMBL" id="CAB1436427.1"/>
    </source>
</evidence>
<protein>
    <submittedName>
        <fullName evidence="2">Uncharacterized protein</fullName>
    </submittedName>
</protein>
<reference evidence="2" key="1">
    <citation type="submission" date="2020-03" db="EMBL/GenBank/DDBJ databases">
        <authorList>
            <person name="Weist P."/>
        </authorList>
    </citation>
    <scope>NUCLEOTIDE SEQUENCE</scope>
</reference>
<dbReference type="AlphaFoldDB" id="A0A9N7UUB6"/>
<dbReference type="Proteomes" id="UP001153269">
    <property type="component" value="Unassembled WGS sequence"/>
</dbReference>
<feature type="region of interest" description="Disordered" evidence="1">
    <location>
        <begin position="37"/>
        <end position="93"/>
    </location>
</feature>
<keyword evidence="3" id="KW-1185">Reference proteome</keyword>
<organism evidence="2 3">
    <name type="scientific">Pleuronectes platessa</name>
    <name type="common">European plaice</name>
    <dbReference type="NCBI Taxonomy" id="8262"/>
    <lineage>
        <taxon>Eukaryota</taxon>
        <taxon>Metazoa</taxon>
        <taxon>Chordata</taxon>
        <taxon>Craniata</taxon>
        <taxon>Vertebrata</taxon>
        <taxon>Euteleostomi</taxon>
        <taxon>Actinopterygii</taxon>
        <taxon>Neopterygii</taxon>
        <taxon>Teleostei</taxon>
        <taxon>Neoteleostei</taxon>
        <taxon>Acanthomorphata</taxon>
        <taxon>Carangaria</taxon>
        <taxon>Pleuronectiformes</taxon>
        <taxon>Pleuronectoidei</taxon>
        <taxon>Pleuronectidae</taxon>
        <taxon>Pleuronectes</taxon>
    </lineage>
</organism>
<sequence length="148" mass="16872">MDGQVGSHRDRRARSFQSRRGHLFRVVSGDQCRPVEHVTGEMSGLPRTTVNTGELGWSDRRRRGPPRNREGTGESREAVEGKENNLGHNTYNPEFVISQTKDKNFKKVSAGETFLARSVRFQFITSSSPRSCRLPIRVWRGERSDREG</sequence>
<accession>A0A9N7UUB6</accession>
<comment type="caution">
    <text evidence="2">The sequence shown here is derived from an EMBL/GenBank/DDBJ whole genome shotgun (WGS) entry which is preliminary data.</text>
</comment>
<name>A0A9N7UUB6_PLEPL</name>